<sequence>MRNHSIIHPPVTGLFHCAGRPQGSPMLEPASECPSLRREKFAHRVCAAQGRNRAMRPVRSRWPWSGANPAPVSPASDTGASSMCFSLGSPQDSPAPQPPQARGLHCVPLGSVPLWRPRWRVRAHLLQHLCPGKQKTRNWRVQVKELRA</sequence>
<dbReference type="EMBL" id="JACASF010000027">
    <property type="protein sequence ID" value="KAF6398808.1"/>
    <property type="molecule type" value="Genomic_DNA"/>
</dbReference>
<proteinExistence type="predicted"/>
<organism evidence="2 3">
    <name type="scientific">Molossus molossus</name>
    <name type="common">Pallas' mastiff bat</name>
    <name type="synonym">Vespertilio molossus</name>
    <dbReference type="NCBI Taxonomy" id="27622"/>
    <lineage>
        <taxon>Eukaryota</taxon>
        <taxon>Metazoa</taxon>
        <taxon>Chordata</taxon>
        <taxon>Craniata</taxon>
        <taxon>Vertebrata</taxon>
        <taxon>Euteleostomi</taxon>
        <taxon>Mammalia</taxon>
        <taxon>Eutheria</taxon>
        <taxon>Laurasiatheria</taxon>
        <taxon>Chiroptera</taxon>
        <taxon>Yangochiroptera</taxon>
        <taxon>Molossidae</taxon>
        <taxon>Molossus</taxon>
    </lineage>
</organism>
<evidence type="ECO:0000256" key="1">
    <source>
        <dbReference type="SAM" id="MobiDB-lite"/>
    </source>
</evidence>
<name>A0A7J8BJB5_MOLMO</name>
<dbReference type="AlphaFoldDB" id="A0A7J8BJB5"/>
<keyword evidence="3" id="KW-1185">Reference proteome</keyword>
<dbReference type="InParanoid" id="A0A7J8BJB5"/>
<reference evidence="2 3" key="1">
    <citation type="journal article" date="2020" name="Nature">
        <title>Six reference-quality genomes reveal evolution of bat adaptations.</title>
        <authorList>
            <person name="Jebb D."/>
            <person name="Huang Z."/>
            <person name="Pippel M."/>
            <person name="Hughes G.M."/>
            <person name="Lavrichenko K."/>
            <person name="Devanna P."/>
            <person name="Winkler S."/>
            <person name="Jermiin L.S."/>
            <person name="Skirmuntt E.C."/>
            <person name="Katzourakis A."/>
            <person name="Burkitt-Gray L."/>
            <person name="Ray D.A."/>
            <person name="Sullivan K.A.M."/>
            <person name="Roscito J.G."/>
            <person name="Kirilenko B.M."/>
            <person name="Davalos L.M."/>
            <person name="Corthals A.P."/>
            <person name="Power M.L."/>
            <person name="Jones G."/>
            <person name="Ransome R.D."/>
            <person name="Dechmann D.K.N."/>
            <person name="Locatelli A.G."/>
            <person name="Puechmaille S.J."/>
            <person name="Fedrigo O."/>
            <person name="Jarvis E.D."/>
            <person name="Hiller M."/>
            <person name="Vernes S.C."/>
            <person name="Myers E.W."/>
            <person name="Teeling E.C."/>
        </authorList>
    </citation>
    <scope>NUCLEOTIDE SEQUENCE [LARGE SCALE GENOMIC DNA]</scope>
    <source>
        <strain evidence="2">MMolMol1</strain>
        <tissue evidence="2">Muscle</tissue>
    </source>
</reference>
<dbReference type="Proteomes" id="UP000550707">
    <property type="component" value="Unassembled WGS sequence"/>
</dbReference>
<evidence type="ECO:0000313" key="3">
    <source>
        <dbReference type="Proteomes" id="UP000550707"/>
    </source>
</evidence>
<feature type="region of interest" description="Disordered" evidence="1">
    <location>
        <begin position="57"/>
        <end position="101"/>
    </location>
</feature>
<gene>
    <name evidence="2" type="ORF">HJG59_010222</name>
</gene>
<protein>
    <submittedName>
        <fullName evidence="2">Uncharacterized protein</fullName>
    </submittedName>
</protein>
<accession>A0A7J8BJB5</accession>
<feature type="compositionally biased region" description="Polar residues" evidence="1">
    <location>
        <begin position="75"/>
        <end position="84"/>
    </location>
</feature>
<comment type="caution">
    <text evidence="2">The sequence shown here is derived from an EMBL/GenBank/DDBJ whole genome shotgun (WGS) entry which is preliminary data.</text>
</comment>
<evidence type="ECO:0000313" key="2">
    <source>
        <dbReference type="EMBL" id="KAF6398808.1"/>
    </source>
</evidence>